<dbReference type="RefSeq" id="WP_208877279.1">
    <property type="nucleotide sequence ID" value="NZ_CP031320.1"/>
</dbReference>
<dbReference type="KEGG" id="sarm:DVA86_09260"/>
<sequence>MATVRPLTSRPQTTRPATRTVPAKAVRPEALRSAFVPARSGPAGSVPARSVPKVPLPAGQPREWYETHNRQLKAMRLAIALLDSGVYTPERATDQRISGTAARIGVRPPSRATCRLVRSLLPAARDSAR</sequence>
<dbReference type="EMBL" id="CP031320">
    <property type="protein sequence ID" value="AXK32807.1"/>
    <property type="molecule type" value="Genomic_DNA"/>
</dbReference>
<gene>
    <name evidence="2" type="ORF">DVA86_09260</name>
</gene>
<keyword evidence="3" id="KW-1185">Reference proteome</keyword>
<protein>
    <submittedName>
        <fullName evidence="2">Uncharacterized protein</fullName>
    </submittedName>
</protein>
<feature type="region of interest" description="Disordered" evidence="1">
    <location>
        <begin position="1"/>
        <end position="61"/>
    </location>
</feature>
<dbReference type="AlphaFoldDB" id="A0A345XME1"/>
<proteinExistence type="predicted"/>
<evidence type="ECO:0000256" key="1">
    <source>
        <dbReference type="SAM" id="MobiDB-lite"/>
    </source>
</evidence>
<dbReference type="Proteomes" id="UP000254425">
    <property type="component" value="Chromosome"/>
</dbReference>
<reference evidence="2 3" key="1">
    <citation type="submission" date="2018-07" db="EMBL/GenBank/DDBJ databases">
        <title>Draft genome of the type strain Streptomyces armeniacus ATCC 15676.</title>
        <authorList>
            <person name="Labana P."/>
            <person name="Gosse J.T."/>
            <person name="Boddy C.N."/>
        </authorList>
    </citation>
    <scope>NUCLEOTIDE SEQUENCE [LARGE SCALE GENOMIC DNA]</scope>
    <source>
        <strain evidence="2 3">ATCC 15676</strain>
    </source>
</reference>
<organism evidence="2 3">
    <name type="scientific">Streptomyces armeniacus</name>
    <dbReference type="NCBI Taxonomy" id="83291"/>
    <lineage>
        <taxon>Bacteria</taxon>
        <taxon>Bacillati</taxon>
        <taxon>Actinomycetota</taxon>
        <taxon>Actinomycetes</taxon>
        <taxon>Kitasatosporales</taxon>
        <taxon>Streptomycetaceae</taxon>
        <taxon>Streptomyces</taxon>
    </lineage>
</organism>
<accession>A0A345XME1</accession>
<name>A0A345XME1_9ACTN</name>
<evidence type="ECO:0000313" key="3">
    <source>
        <dbReference type="Proteomes" id="UP000254425"/>
    </source>
</evidence>
<evidence type="ECO:0000313" key="2">
    <source>
        <dbReference type="EMBL" id="AXK32807.1"/>
    </source>
</evidence>